<keyword evidence="8 9" id="KW-0927">Auxin signaling pathway</keyword>
<feature type="domain" description="TF-B3" evidence="11">
    <location>
        <begin position="147"/>
        <end position="249"/>
    </location>
</feature>
<comment type="similarity">
    <text evidence="2 9">Belongs to the ARF family.</text>
</comment>
<organism evidence="13 14">
    <name type="scientific">Amborella trichopoda</name>
    <dbReference type="NCBI Taxonomy" id="13333"/>
    <lineage>
        <taxon>Eukaryota</taxon>
        <taxon>Viridiplantae</taxon>
        <taxon>Streptophyta</taxon>
        <taxon>Embryophyta</taxon>
        <taxon>Tracheophyta</taxon>
        <taxon>Spermatophyta</taxon>
        <taxon>Magnoliopsida</taxon>
        <taxon>Amborellales</taxon>
        <taxon>Amborellaceae</taxon>
        <taxon>Amborella</taxon>
    </lineage>
</organism>
<reference evidence="14" key="1">
    <citation type="journal article" date="2013" name="Science">
        <title>The Amborella genome and the evolution of flowering plants.</title>
        <authorList>
            <consortium name="Amborella Genome Project"/>
        </authorList>
    </citation>
    <scope>NUCLEOTIDE SEQUENCE [LARGE SCALE GENOMIC DNA]</scope>
</reference>
<dbReference type="GO" id="GO:0006355">
    <property type="term" value="P:regulation of DNA-templated transcription"/>
    <property type="evidence" value="ECO:0000318"/>
    <property type="project" value="GO_Central"/>
</dbReference>
<dbReference type="eggNOG" id="ENOG502QQ5I">
    <property type="taxonomic scope" value="Eukaryota"/>
</dbReference>
<protein>
    <recommendedName>
        <fullName evidence="9">Auxin response factor</fullName>
    </recommendedName>
</protein>
<dbReference type="PROSITE" id="PS51745">
    <property type="entry name" value="PB1"/>
    <property type="match status" value="1"/>
</dbReference>
<evidence type="ECO:0000256" key="5">
    <source>
        <dbReference type="ARBA" id="ARBA00023125"/>
    </source>
</evidence>
<comment type="function">
    <text evidence="9">Auxin response factors (ARFs) are transcriptional factors that bind specifically to the DNA sequence 5'-TGTCTC-3' found in the auxin-responsive promoter elements (AuxREs).</text>
</comment>
<dbReference type="GO" id="GO:0005634">
    <property type="term" value="C:nucleus"/>
    <property type="evidence" value="ECO:0000318"/>
    <property type="project" value="GO_Central"/>
</dbReference>
<dbReference type="HOGENOM" id="CLU_002626_2_2_1"/>
<dbReference type="CDD" id="cd10017">
    <property type="entry name" value="B3_DNA"/>
    <property type="match status" value="1"/>
</dbReference>
<evidence type="ECO:0000256" key="2">
    <source>
        <dbReference type="ARBA" id="ARBA00007853"/>
    </source>
</evidence>
<dbReference type="OMA" id="TMGNSAH"/>
<keyword evidence="5 9" id="KW-0238">DNA-binding</keyword>
<dbReference type="GO" id="GO:0009734">
    <property type="term" value="P:auxin-activated signaling pathway"/>
    <property type="evidence" value="ECO:0007669"/>
    <property type="project" value="UniProtKB-KW"/>
</dbReference>
<dbReference type="EMBL" id="KI393623">
    <property type="protein sequence ID" value="ERN07701.1"/>
    <property type="molecule type" value="Genomic_DNA"/>
</dbReference>
<evidence type="ECO:0000256" key="9">
    <source>
        <dbReference type="RuleBase" id="RU004561"/>
    </source>
</evidence>
<evidence type="ECO:0000259" key="12">
    <source>
        <dbReference type="PROSITE" id="PS51745"/>
    </source>
</evidence>
<dbReference type="InterPro" id="IPR015300">
    <property type="entry name" value="DNA-bd_pseudobarrel_sf"/>
</dbReference>
<evidence type="ECO:0000256" key="7">
    <source>
        <dbReference type="ARBA" id="ARBA00023242"/>
    </source>
</evidence>
<keyword evidence="14" id="KW-1185">Reference proteome</keyword>
<dbReference type="GO" id="GO:0000976">
    <property type="term" value="F:transcription cis-regulatory region binding"/>
    <property type="evidence" value="ECO:0000318"/>
    <property type="project" value="GO_Central"/>
</dbReference>
<accession>W1PJ85</accession>
<dbReference type="SMART" id="SM01019">
    <property type="entry name" value="B3"/>
    <property type="match status" value="1"/>
</dbReference>
<evidence type="ECO:0000313" key="14">
    <source>
        <dbReference type="Proteomes" id="UP000017836"/>
    </source>
</evidence>
<keyword evidence="4 9" id="KW-0805">Transcription regulation</keyword>
<dbReference type="PANTHER" id="PTHR31384:SF39">
    <property type="entry name" value="AUXIN RESPONSE FACTOR"/>
    <property type="match status" value="1"/>
</dbReference>
<dbReference type="InterPro" id="IPR053793">
    <property type="entry name" value="PB1-like"/>
</dbReference>
<dbReference type="GO" id="GO:0051301">
    <property type="term" value="P:cell division"/>
    <property type="evidence" value="ECO:0007669"/>
    <property type="project" value="UniProtKB-ARBA"/>
</dbReference>
<dbReference type="Gene3D" id="2.30.30.1040">
    <property type="match status" value="1"/>
</dbReference>
<dbReference type="SUPFAM" id="SSF101936">
    <property type="entry name" value="DNA-binding pseudobarrel domain"/>
    <property type="match status" value="1"/>
</dbReference>
<comment type="subcellular location">
    <subcellularLocation>
        <location evidence="1 9">Nucleus</location>
    </subcellularLocation>
</comment>
<evidence type="ECO:0000256" key="6">
    <source>
        <dbReference type="ARBA" id="ARBA00023163"/>
    </source>
</evidence>
<dbReference type="GO" id="GO:0048829">
    <property type="term" value="P:root cap development"/>
    <property type="evidence" value="ECO:0007669"/>
    <property type="project" value="UniProtKB-ARBA"/>
</dbReference>
<comment type="subunit">
    <text evidence="3 9">Homodimers and heterodimers.</text>
</comment>
<feature type="domain" description="PB1" evidence="12">
    <location>
        <begin position="700"/>
        <end position="780"/>
    </location>
</feature>
<dbReference type="Pfam" id="PF06507">
    <property type="entry name" value="ARF_AD"/>
    <property type="match status" value="1"/>
</dbReference>
<sequence length="807" mass="88033">MFGAELNVKIGGLATRPGIRCPFDFHVSGSTMAITLDSSKNGEKCLDSQLWHACAGGMVQMHKVNTKVYYFPQGHAEHACNPVDFPPTVPPYLLCRVTAVKFLADPETDEVFARIRLDPIKNEGYEDDCEGFADSNGMDCAEKPSSFAKTLTQSDANNGGGFSVPRYCAETIFPRLDYSMDPPVQTVLAKDVHGTIWKFRHIYRGTPRRHLLTTGWSTFVNQKKLVAGDSIVFLRSANGELCVGVRRSSRGIGGESSAWCPAGFSVFLREDENKLMKSANGGGYGGNGNGGVWRNRGKVSAKEVLEAASLAAAGRSFEVVYYPRVSTPEFCVRSSSVNCAMRVQWSTGMRFKMAFETEDSSRISWFMGTISGVQVADPVNWPNSPWRVLQVSWDEPDLLQNVKRVNPWLVEVVSNIPTLQISPFSLPKKKHRISHPDFSSLDGTHCSLVGPTPTLPPNLLGLVNPPWQQHVDSVPSAGIQGARHGRFGISLPNLCPNSSTNANNDIKPHHLQQQGVVLFPDGFWGGAPPPPPVSTELNIGNGSLSSIDRSSIFNEVPASLLTNNSPNRFKRSITTVTMNENNSSSPSKGSVSGTHFMLFGKSICMDQQQASGLSSTTDNGSPVRTSNSSSNGNPESFTVAGSVAKAEGPNFCDNFGLRLSSGMVPPVFGAPQGLFWCKDQMTKLSLEKGGGCENGFDDGMGHCKVFMESEDVGRTLDLSLFGSYEELYKKLAAMFMVEEREMEGRVLYRDANGAVRHTGDEPYSNFMKTARRLTILSDSGSDNMGRQMKLNQSKPLIWLHLLGKMGL</sequence>
<dbReference type="GO" id="GO:0007389">
    <property type="term" value="P:pattern specification process"/>
    <property type="evidence" value="ECO:0007669"/>
    <property type="project" value="UniProtKB-ARBA"/>
</dbReference>
<evidence type="ECO:0000256" key="4">
    <source>
        <dbReference type="ARBA" id="ARBA00023015"/>
    </source>
</evidence>
<dbReference type="Gene3D" id="3.10.20.90">
    <property type="entry name" value="Phosphatidylinositol 3-kinase Catalytic Subunit, Chain A, domain 1"/>
    <property type="match status" value="1"/>
</dbReference>
<evidence type="ECO:0000256" key="1">
    <source>
        <dbReference type="ARBA" id="ARBA00004123"/>
    </source>
</evidence>
<evidence type="ECO:0000256" key="3">
    <source>
        <dbReference type="ARBA" id="ARBA00011726"/>
    </source>
</evidence>
<dbReference type="InterPro" id="IPR044835">
    <property type="entry name" value="ARF_plant"/>
</dbReference>
<dbReference type="PROSITE" id="PS50863">
    <property type="entry name" value="B3"/>
    <property type="match status" value="1"/>
</dbReference>
<evidence type="ECO:0000313" key="13">
    <source>
        <dbReference type="EMBL" id="ERN07701.1"/>
    </source>
</evidence>
<keyword evidence="7 9" id="KW-0539">Nucleus</keyword>
<dbReference type="Proteomes" id="UP000017836">
    <property type="component" value="Unassembled WGS sequence"/>
</dbReference>
<evidence type="ECO:0000256" key="10">
    <source>
        <dbReference type="SAM" id="MobiDB-lite"/>
    </source>
</evidence>
<dbReference type="Gramene" id="ERN07701">
    <property type="protein sequence ID" value="ERN07701"/>
    <property type="gene ID" value="AMTR_s00155p00082980"/>
</dbReference>
<dbReference type="Pfam" id="PF02362">
    <property type="entry name" value="B3"/>
    <property type="match status" value="1"/>
</dbReference>
<dbReference type="InterPro" id="IPR010525">
    <property type="entry name" value="ARF_dom"/>
</dbReference>
<name>W1PJ85_AMBTC</name>
<evidence type="ECO:0000256" key="8">
    <source>
        <dbReference type="ARBA" id="ARBA00023294"/>
    </source>
</evidence>
<dbReference type="FunFam" id="2.40.330.10:FF:000001">
    <property type="entry name" value="Auxin response factor"/>
    <property type="match status" value="1"/>
</dbReference>
<feature type="region of interest" description="Disordered" evidence="10">
    <location>
        <begin position="609"/>
        <end position="636"/>
    </location>
</feature>
<dbReference type="PANTHER" id="PTHR31384">
    <property type="entry name" value="AUXIN RESPONSE FACTOR 4-RELATED"/>
    <property type="match status" value="1"/>
</dbReference>
<dbReference type="Gene3D" id="2.40.330.10">
    <property type="entry name" value="DNA-binding pseudobarrel domain"/>
    <property type="match status" value="1"/>
</dbReference>
<dbReference type="FunFam" id="2.30.30.1040:FF:000002">
    <property type="entry name" value="Auxin response factor"/>
    <property type="match status" value="1"/>
</dbReference>
<gene>
    <name evidence="13" type="ORF">AMTR_s00155p00082980</name>
</gene>
<evidence type="ECO:0000259" key="11">
    <source>
        <dbReference type="PROSITE" id="PS50863"/>
    </source>
</evidence>
<dbReference type="AlphaFoldDB" id="W1PJ85"/>
<keyword evidence="6 9" id="KW-0804">Transcription</keyword>
<proteinExistence type="inferred from homology"/>
<dbReference type="InterPro" id="IPR003340">
    <property type="entry name" value="B3_DNA-bd"/>
</dbReference>